<dbReference type="EMBL" id="NJES01000358">
    <property type="protein sequence ID" value="PHH73232.1"/>
    <property type="molecule type" value="Genomic_DNA"/>
</dbReference>
<accession>A0A2C5Z0S7</accession>
<reference evidence="2 3" key="1">
    <citation type="submission" date="2017-06" db="EMBL/GenBank/DDBJ databases">
        <title>Ant-infecting Ophiocordyceps genomes reveal a high diversity of potential behavioral manipulation genes and a possible major role for enterotoxins.</title>
        <authorList>
            <person name="De Bekker C."/>
            <person name="Evans H.C."/>
            <person name="Brachmann A."/>
            <person name="Hughes D.P."/>
        </authorList>
    </citation>
    <scope>NUCLEOTIDE SEQUENCE [LARGE SCALE GENOMIC DNA]</scope>
    <source>
        <strain evidence="2 3">Map16</strain>
    </source>
</reference>
<dbReference type="AlphaFoldDB" id="A0A2C5Z0S7"/>
<evidence type="ECO:0000313" key="2">
    <source>
        <dbReference type="EMBL" id="PHH73232.1"/>
    </source>
</evidence>
<dbReference type="STRING" id="2004952.A0A2C5Z0S7"/>
<dbReference type="Proteomes" id="UP000226431">
    <property type="component" value="Unassembled WGS sequence"/>
</dbReference>
<keyword evidence="3" id="KW-1185">Reference proteome</keyword>
<name>A0A2C5Z0S7_9HYPO</name>
<evidence type="ECO:0000313" key="3">
    <source>
        <dbReference type="Proteomes" id="UP000226431"/>
    </source>
</evidence>
<feature type="region of interest" description="Disordered" evidence="1">
    <location>
        <begin position="1"/>
        <end position="26"/>
    </location>
</feature>
<proteinExistence type="predicted"/>
<organism evidence="2 3">
    <name type="scientific">Ophiocordyceps camponoti-rufipedis</name>
    <dbReference type="NCBI Taxonomy" id="2004952"/>
    <lineage>
        <taxon>Eukaryota</taxon>
        <taxon>Fungi</taxon>
        <taxon>Dikarya</taxon>
        <taxon>Ascomycota</taxon>
        <taxon>Pezizomycotina</taxon>
        <taxon>Sordariomycetes</taxon>
        <taxon>Hypocreomycetidae</taxon>
        <taxon>Hypocreales</taxon>
        <taxon>Ophiocordycipitaceae</taxon>
        <taxon>Ophiocordyceps</taxon>
    </lineage>
</organism>
<protein>
    <submittedName>
        <fullName evidence="2">Uncharacterized protein</fullName>
    </submittedName>
</protein>
<sequence length="95" mass="10203">MSSTNLPAASPRLWDKKHAPGSQLPDFDGSQAATLLVQSHEAEHLARFTLAIFKDVFSKEYSAGANDMPYLLAPVDGESIDWAAAKAAGGDDLDW</sequence>
<dbReference type="OrthoDB" id="416741at2759"/>
<evidence type="ECO:0000256" key="1">
    <source>
        <dbReference type="SAM" id="MobiDB-lite"/>
    </source>
</evidence>
<gene>
    <name evidence="2" type="ORF">CDD80_3942</name>
</gene>
<comment type="caution">
    <text evidence="2">The sequence shown here is derived from an EMBL/GenBank/DDBJ whole genome shotgun (WGS) entry which is preliminary data.</text>
</comment>